<dbReference type="EMBL" id="GBXM01102871">
    <property type="protein sequence ID" value="JAH05706.1"/>
    <property type="molecule type" value="Transcribed_RNA"/>
</dbReference>
<organism evidence="1">
    <name type="scientific">Anguilla anguilla</name>
    <name type="common">European freshwater eel</name>
    <name type="synonym">Muraena anguilla</name>
    <dbReference type="NCBI Taxonomy" id="7936"/>
    <lineage>
        <taxon>Eukaryota</taxon>
        <taxon>Metazoa</taxon>
        <taxon>Chordata</taxon>
        <taxon>Craniata</taxon>
        <taxon>Vertebrata</taxon>
        <taxon>Euteleostomi</taxon>
        <taxon>Actinopterygii</taxon>
        <taxon>Neopterygii</taxon>
        <taxon>Teleostei</taxon>
        <taxon>Anguilliformes</taxon>
        <taxon>Anguillidae</taxon>
        <taxon>Anguilla</taxon>
    </lineage>
</organism>
<reference evidence="1" key="1">
    <citation type="submission" date="2014-11" db="EMBL/GenBank/DDBJ databases">
        <authorList>
            <person name="Amaro Gonzalez C."/>
        </authorList>
    </citation>
    <scope>NUCLEOTIDE SEQUENCE</scope>
</reference>
<name>A0A0E9PM43_ANGAN</name>
<proteinExistence type="predicted"/>
<protein>
    <submittedName>
        <fullName evidence="1">Uncharacterized protein</fullName>
    </submittedName>
</protein>
<sequence length="11" mass="1440">MLMIKQLFLFR</sequence>
<reference evidence="1" key="2">
    <citation type="journal article" date="2015" name="Fish Shellfish Immunol.">
        <title>Early steps in the European eel (Anguilla anguilla)-Vibrio vulnificus interaction in the gills: Role of the RtxA13 toxin.</title>
        <authorList>
            <person name="Callol A."/>
            <person name="Pajuelo D."/>
            <person name="Ebbesson L."/>
            <person name="Teles M."/>
            <person name="MacKenzie S."/>
            <person name="Amaro C."/>
        </authorList>
    </citation>
    <scope>NUCLEOTIDE SEQUENCE</scope>
</reference>
<evidence type="ECO:0000313" key="1">
    <source>
        <dbReference type="EMBL" id="JAH05706.1"/>
    </source>
</evidence>
<accession>A0A0E9PM43</accession>